<dbReference type="Proteomes" id="UP001403385">
    <property type="component" value="Unassembled WGS sequence"/>
</dbReference>
<dbReference type="PIRSF" id="PIRSF018267">
    <property type="entry name" value="VSR_endonuc"/>
    <property type="match status" value="1"/>
</dbReference>
<comment type="similarity">
    <text evidence="6">Belongs to the vsr family.</text>
</comment>
<dbReference type="Pfam" id="PF03852">
    <property type="entry name" value="Vsr"/>
    <property type="match status" value="1"/>
</dbReference>
<evidence type="ECO:0000313" key="7">
    <source>
        <dbReference type="EMBL" id="MEN7551872.1"/>
    </source>
</evidence>
<name>A0AAW9SES3_9BACT</name>
<dbReference type="AlphaFoldDB" id="A0AAW9SES3"/>
<evidence type="ECO:0000256" key="1">
    <source>
        <dbReference type="ARBA" id="ARBA00022722"/>
    </source>
</evidence>
<keyword evidence="5 6" id="KW-0234">DNA repair</keyword>
<keyword evidence="4 6" id="KW-0378">Hydrolase</keyword>
<evidence type="ECO:0000256" key="3">
    <source>
        <dbReference type="ARBA" id="ARBA00022763"/>
    </source>
</evidence>
<dbReference type="InterPro" id="IPR004603">
    <property type="entry name" value="DNA_mismatch_endonuc_vsr"/>
</dbReference>
<dbReference type="SUPFAM" id="SSF52980">
    <property type="entry name" value="Restriction endonuclease-like"/>
    <property type="match status" value="1"/>
</dbReference>
<dbReference type="EMBL" id="JBDKWZ010000028">
    <property type="protein sequence ID" value="MEN7551872.1"/>
    <property type="molecule type" value="Genomic_DNA"/>
</dbReference>
<comment type="function">
    <text evidence="6">May nick specific sequences that contain T:G mispairs resulting from m5C-deamination.</text>
</comment>
<dbReference type="GO" id="GO:0004519">
    <property type="term" value="F:endonuclease activity"/>
    <property type="evidence" value="ECO:0007669"/>
    <property type="project" value="UniProtKB-KW"/>
</dbReference>
<dbReference type="NCBIfam" id="TIGR00632">
    <property type="entry name" value="vsr"/>
    <property type="match status" value="1"/>
</dbReference>
<keyword evidence="8" id="KW-1185">Reference proteome</keyword>
<proteinExistence type="inferred from homology"/>
<reference evidence="7 8" key="1">
    <citation type="submission" date="2024-04" db="EMBL/GenBank/DDBJ databases">
        <title>Novel genus in family Flammeovirgaceae.</title>
        <authorList>
            <person name="Nguyen T.H."/>
            <person name="Vuong T.Q."/>
            <person name="Le H."/>
            <person name="Kim S.-G."/>
        </authorList>
    </citation>
    <scope>NUCLEOTIDE SEQUENCE [LARGE SCALE GENOMIC DNA]</scope>
    <source>
        <strain evidence="7 8">JCM 23209</strain>
    </source>
</reference>
<dbReference type="InterPro" id="IPR011335">
    <property type="entry name" value="Restrct_endonuc-II-like"/>
</dbReference>
<dbReference type="EC" id="3.1.-.-" evidence="6"/>
<evidence type="ECO:0000313" key="8">
    <source>
        <dbReference type="Proteomes" id="UP001403385"/>
    </source>
</evidence>
<dbReference type="RefSeq" id="WP_346824650.1">
    <property type="nucleotide sequence ID" value="NZ_JBDKWZ010000028.1"/>
</dbReference>
<dbReference type="CDD" id="cd00221">
    <property type="entry name" value="Vsr"/>
    <property type="match status" value="1"/>
</dbReference>
<evidence type="ECO:0000256" key="6">
    <source>
        <dbReference type="PIRNR" id="PIRNR018267"/>
    </source>
</evidence>
<keyword evidence="1 6" id="KW-0540">Nuclease</keyword>
<dbReference type="GO" id="GO:0006298">
    <property type="term" value="P:mismatch repair"/>
    <property type="evidence" value="ECO:0007669"/>
    <property type="project" value="UniProtKB-UniRule"/>
</dbReference>
<dbReference type="Gene3D" id="3.40.960.10">
    <property type="entry name" value="VSR Endonuclease"/>
    <property type="match status" value="1"/>
</dbReference>
<comment type="caution">
    <text evidence="7">The sequence shown here is derived from an EMBL/GenBank/DDBJ whole genome shotgun (WGS) entry which is preliminary data.</text>
</comment>
<evidence type="ECO:0000256" key="2">
    <source>
        <dbReference type="ARBA" id="ARBA00022759"/>
    </source>
</evidence>
<keyword evidence="2 6" id="KW-0255">Endonuclease</keyword>
<organism evidence="7 8">
    <name type="scientific">Rapidithrix thailandica</name>
    <dbReference type="NCBI Taxonomy" id="413964"/>
    <lineage>
        <taxon>Bacteria</taxon>
        <taxon>Pseudomonadati</taxon>
        <taxon>Bacteroidota</taxon>
        <taxon>Cytophagia</taxon>
        <taxon>Cytophagales</taxon>
        <taxon>Flammeovirgaceae</taxon>
        <taxon>Rapidithrix</taxon>
    </lineage>
</organism>
<protein>
    <recommendedName>
        <fullName evidence="6">Very short patch repair endonuclease</fullName>
        <ecNumber evidence="6">3.1.-.-</ecNumber>
    </recommendedName>
</protein>
<keyword evidence="3 6" id="KW-0227">DNA damage</keyword>
<dbReference type="GO" id="GO:0016787">
    <property type="term" value="F:hydrolase activity"/>
    <property type="evidence" value="ECO:0007669"/>
    <property type="project" value="UniProtKB-KW"/>
</dbReference>
<evidence type="ECO:0000256" key="4">
    <source>
        <dbReference type="ARBA" id="ARBA00022801"/>
    </source>
</evidence>
<sequence length="138" mass="16606">MADVHKPVTRSYNMSRIKGKDTKPEMLVRKFLFSEGFRYRLHDKKLPGKPDLVFPKYKTVVFIHGCFWHGHEGCKYFVVPKTRTEWWVDKINKNKQRDLANIDLLFKEGWKVIIVWECELKPEKRERTLQSLVRKLTK</sequence>
<gene>
    <name evidence="7" type="primary">vsr</name>
    <name evidence="7" type="ORF">AAG747_28405</name>
</gene>
<accession>A0AAW9SES3</accession>
<evidence type="ECO:0000256" key="5">
    <source>
        <dbReference type="ARBA" id="ARBA00023204"/>
    </source>
</evidence>